<dbReference type="FunFam" id="3.30.70.380:FF:000001">
    <property type="entry name" value="Phenylalanine--tRNA ligase beta subunit"/>
    <property type="match status" value="1"/>
</dbReference>
<feature type="binding site" evidence="15">
    <location>
        <position position="460"/>
    </location>
    <ligand>
        <name>Mg(2+)</name>
        <dbReference type="ChEBI" id="CHEBI:18420"/>
        <note>shared with alpha subunit</note>
    </ligand>
</feature>
<proteinExistence type="inferred from homology"/>
<dbReference type="AlphaFoldDB" id="A0A9X0WHW4"/>
<evidence type="ECO:0000256" key="5">
    <source>
        <dbReference type="ARBA" id="ARBA00022555"/>
    </source>
</evidence>
<keyword evidence="8 15" id="KW-0547">Nucleotide-binding</keyword>
<keyword evidence="7 15" id="KW-0479">Metal-binding</keyword>
<dbReference type="CDD" id="cd00769">
    <property type="entry name" value="PheRS_beta_core"/>
    <property type="match status" value="1"/>
</dbReference>
<dbReference type="InterPro" id="IPR005147">
    <property type="entry name" value="tRNA_synthase_B5-dom"/>
</dbReference>
<dbReference type="Proteomes" id="UP001138802">
    <property type="component" value="Unassembled WGS sequence"/>
</dbReference>
<dbReference type="GO" id="GO:0000049">
    <property type="term" value="F:tRNA binding"/>
    <property type="evidence" value="ECO:0007669"/>
    <property type="project" value="UniProtKB-UniRule"/>
</dbReference>
<keyword evidence="4 15" id="KW-0963">Cytoplasm</keyword>
<keyword evidence="10 15" id="KW-0460">Magnesium</keyword>
<evidence type="ECO:0000256" key="7">
    <source>
        <dbReference type="ARBA" id="ARBA00022723"/>
    </source>
</evidence>
<dbReference type="FunFam" id="3.30.930.10:FF:000022">
    <property type="entry name" value="Phenylalanine--tRNA ligase beta subunit"/>
    <property type="match status" value="1"/>
</dbReference>
<keyword evidence="11 16" id="KW-0694">RNA-binding</keyword>
<dbReference type="NCBIfam" id="TIGR00472">
    <property type="entry name" value="pheT_bact"/>
    <property type="match status" value="1"/>
</dbReference>
<dbReference type="SMART" id="SM00896">
    <property type="entry name" value="FDX-ACB"/>
    <property type="match status" value="1"/>
</dbReference>
<evidence type="ECO:0000259" key="18">
    <source>
        <dbReference type="PROSITE" id="PS51447"/>
    </source>
</evidence>
<comment type="caution">
    <text evidence="15">Lacks conserved residue(s) required for the propagation of feature annotation.</text>
</comment>
<evidence type="ECO:0000256" key="12">
    <source>
        <dbReference type="ARBA" id="ARBA00022917"/>
    </source>
</evidence>
<gene>
    <name evidence="15" type="primary">pheT</name>
    <name evidence="20" type="ORF">CKO25_09270</name>
</gene>
<evidence type="ECO:0000256" key="9">
    <source>
        <dbReference type="ARBA" id="ARBA00022840"/>
    </source>
</evidence>
<dbReference type="HAMAP" id="MF_00283">
    <property type="entry name" value="Phe_tRNA_synth_beta1"/>
    <property type="match status" value="1"/>
</dbReference>
<reference evidence="20 21" key="1">
    <citation type="journal article" date="2020" name="Microorganisms">
        <title>Osmotic Adaptation and Compatible Solute Biosynthesis of Phototrophic Bacteria as Revealed from Genome Analyses.</title>
        <authorList>
            <person name="Imhoff J.F."/>
            <person name="Rahn T."/>
            <person name="Kunzel S."/>
            <person name="Keller A."/>
            <person name="Neulinger S.C."/>
        </authorList>
    </citation>
    <scope>NUCLEOTIDE SEQUENCE [LARGE SCALE GENOMIC DNA]</scope>
    <source>
        <strain evidence="20 21">DSM 21303</strain>
    </source>
</reference>
<keyword evidence="6 15" id="KW-0436">Ligase</keyword>
<evidence type="ECO:0000259" key="19">
    <source>
        <dbReference type="PROSITE" id="PS51483"/>
    </source>
</evidence>
<dbReference type="EC" id="6.1.1.20" evidence="15"/>
<dbReference type="GO" id="GO:0000287">
    <property type="term" value="F:magnesium ion binding"/>
    <property type="evidence" value="ECO:0007669"/>
    <property type="project" value="UniProtKB-UniRule"/>
</dbReference>
<dbReference type="GO" id="GO:0006432">
    <property type="term" value="P:phenylalanyl-tRNA aminoacylation"/>
    <property type="evidence" value="ECO:0007669"/>
    <property type="project" value="UniProtKB-UniRule"/>
</dbReference>
<keyword evidence="13 15" id="KW-0030">Aminoacyl-tRNA synthetase</keyword>
<evidence type="ECO:0000256" key="4">
    <source>
        <dbReference type="ARBA" id="ARBA00022490"/>
    </source>
</evidence>
<dbReference type="Pfam" id="PF03483">
    <property type="entry name" value="B3_4"/>
    <property type="match status" value="1"/>
</dbReference>
<dbReference type="SUPFAM" id="SSF55681">
    <property type="entry name" value="Class II aaRS and biotin synthetases"/>
    <property type="match status" value="1"/>
</dbReference>
<dbReference type="FunFam" id="2.40.50.140:FF:000045">
    <property type="entry name" value="Phenylalanine--tRNA ligase beta subunit"/>
    <property type="match status" value="1"/>
</dbReference>
<name>A0A9X0WHW4_9GAMM</name>
<dbReference type="InterPro" id="IPR036690">
    <property type="entry name" value="Fdx_antiC-bd_sf"/>
</dbReference>
<dbReference type="SUPFAM" id="SSF54991">
    <property type="entry name" value="Anticodon-binding domain of PheRS"/>
    <property type="match status" value="1"/>
</dbReference>
<dbReference type="InterPro" id="IPR020825">
    <property type="entry name" value="Phe-tRNA_synthase-like_B3/B4"/>
</dbReference>
<comment type="catalytic activity">
    <reaction evidence="14 15">
        <text>tRNA(Phe) + L-phenylalanine + ATP = L-phenylalanyl-tRNA(Phe) + AMP + diphosphate + H(+)</text>
        <dbReference type="Rhea" id="RHEA:19413"/>
        <dbReference type="Rhea" id="RHEA-COMP:9668"/>
        <dbReference type="Rhea" id="RHEA-COMP:9699"/>
        <dbReference type="ChEBI" id="CHEBI:15378"/>
        <dbReference type="ChEBI" id="CHEBI:30616"/>
        <dbReference type="ChEBI" id="CHEBI:33019"/>
        <dbReference type="ChEBI" id="CHEBI:58095"/>
        <dbReference type="ChEBI" id="CHEBI:78442"/>
        <dbReference type="ChEBI" id="CHEBI:78531"/>
        <dbReference type="ChEBI" id="CHEBI:456215"/>
        <dbReference type="EC" id="6.1.1.20"/>
    </reaction>
</comment>
<dbReference type="Gene3D" id="3.30.930.10">
    <property type="entry name" value="Bira Bifunctional Protein, Domain 2"/>
    <property type="match status" value="1"/>
</dbReference>
<dbReference type="InterPro" id="IPR045060">
    <property type="entry name" value="Phe-tRNA-ligase_IIc_bsu"/>
</dbReference>
<dbReference type="GO" id="GO:0009328">
    <property type="term" value="C:phenylalanine-tRNA ligase complex"/>
    <property type="evidence" value="ECO:0007669"/>
    <property type="project" value="TreeGrafter"/>
</dbReference>
<dbReference type="Pfam" id="PF01588">
    <property type="entry name" value="tRNA_bind"/>
    <property type="match status" value="1"/>
</dbReference>
<feature type="binding site" evidence="15">
    <location>
        <position position="464"/>
    </location>
    <ligand>
        <name>Mg(2+)</name>
        <dbReference type="ChEBI" id="CHEBI:18420"/>
        <note>shared with alpha subunit</note>
    </ligand>
</feature>
<evidence type="ECO:0000256" key="2">
    <source>
        <dbReference type="ARBA" id="ARBA00008653"/>
    </source>
</evidence>
<evidence type="ECO:0000256" key="1">
    <source>
        <dbReference type="ARBA" id="ARBA00004496"/>
    </source>
</evidence>
<dbReference type="PROSITE" id="PS51447">
    <property type="entry name" value="FDX_ACB"/>
    <property type="match status" value="1"/>
</dbReference>
<dbReference type="FunFam" id="3.50.40.10:FF:000001">
    <property type="entry name" value="Phenylalanine--tRNA ligase beta subunit"/>
    <property type="match status" value="1"/>
</dbReference>
<comment type="subunit">
    <text evidence="3 15">Tetramer of two alpha and two beta subunits.</text>
</comment>
<evidence type="ECO:0000313" key="20">
    <source>
        <dbReference type="EMBL" id="MBK1644835.1"/>
    </source>
</evidence>
<evidence type="ECO:0000256" key="3">
    <source>
        <dbReference type="ARBA" id="ARBA00011209"/>
    </source>
</evidence>
<comment type="subcellular location">
    <subcellularLocation>
        <location evidence="1 15">Cytoplasm</location>
    </subcellularLocation>
</comment>
<comment type="cofactor">
    <cofactor evidence="15">
        <name>Mg(2+)</name>
        <dbReference type="ChEBI" id="CHEBI:18420"/>
    </cofactor>
    <text evidence="15">Binds 2 magnesium ions per tetramer.</text>
</comment>
<dbReference type="InterPro" id="IPR002547">
    <property type="entry name" value="tRNA-bd_dom"/>
</dbReference>
<dbReference type="PANTHER" id="PTHR10947">
    <property type="entry name" value="PHENYLALANYL-TRNA SYNTHETASE BETA CHAIN AND LEUCINE-RICH REPEAT-CONTAINING PROTEIN 47"/>
    <property type="match status" value="1"/>
</dbReference>
<keyword evidence="5 16" id="KW-0820">tRNA-binding</keyword>
<keyword evidence="21" id="KW-1185">Reference proteome</keyword>
<evidence type="ECO:0000256" key="15">
    <source>
        <dbReference type="HAMAP-Rule" id="MF_00283"/>
    </source>
</evidence>
<dbReference type="Pfam" id="PF17759">
    <property type="entry name" value="tRNA_synthFbeta"/>
    <property type="match status" value="1"/>
</dbReference>
<feature type="domain" description="FDX-ACB" evidence="18">
    <location>
        <begin position="698"/>
        <end position="791"/>
    </location>
</feature>
<feature type="binding site" evidence="15">
    <location>
        <position position="454"/>
    </location>
    <ligand>
        <name>Mg(2+)</name>
        <dbReference type="ChEBI" id="CHEBI:18420"/>
        <note>shared with alpha subunit</note>
    </ligand>
</feature>
<keyword evidence="9 15" id="KW-0067">ATP-binding</keyword>
<protein>
    <recommendedName>
        <fullName evidence="15">Phenylalanine--tRNA ligase beta subunit</fullName>
        <ecNumber evidence="15">6.1.1.20</ecNumber>
    </recommendedName>
    <alternativeName>
        <fullName evidence="15">Phenylalanyl-tRNA synthetase beta subunit</fullName>
        <shortName evidence="15">PheRS</shortName>
    </alternativeName>
</protein>
<dbReference type="GO" id="GO:0004826">
    <property type="term" value="F:phenylalanine-tRNA ligase activity"/>
    <property type="evidence" value="ECO:0007669"/>
    <property type="project" value="UniProtKB-UniRule"/>
</dbReference>
<accession>A0A9X0WHW4</accession>
<dbReference type="EMBL" id="NRSD01000007">
    <property type="protein sequence ID" value="MBK1644835.1"/>
    <property type="molecule type" value="Genomic_DNA"/>
</dbReference>
<evidence type="ECO:0000259" key="17">
    <source>
        <dbReference type="PROSITE" id="PS50886"/>
    </source>
</evidence>
<organism evidence="20 21">
    <name type="scientific">Thiocapsa imhoffii</name>
    <dbReference type="NCBI Taxonomy" id="382777"/>
    <lineage>
        <taxon>Bacteria</taxon>
        <taxon>Pseudomonadati</taxon>
        <taxon>Pseudomonadota</taxon>
        <taxon>Gammaproteobacteria</taxon>
        <taxon>Chromatiales</taxon>
        <taxon>Chromatiaceae</taxon>
        <taxon>Thiocapsa</taxon>
    </lineage>
</organism>
<dbReference type="Gene3D" id="3.30.70.380">
    <property type="entry name" value="Ferrodoxin-fold anticodon-binding domain"/>
    <property type="match status" value="1"/>
</dbReference>
<evidence type="ECO:0000256" key="14">
    <source>
        <dbReference type="ARBA" id="ARBA00049255"/>
    </source>
</evidence>
<dbReference type="InterPro" id="IPR033714">
    <property type="entry name" value="tRNA_bind_bactPheRS"/>
</dbReference>
<dbReference type="SUPFAM" id="SSF46955">
    <property type="entry name" value="Putative DNA-binding domain"/>
    <property type="match status" value="1"/>
</dbReference>
<evidence type="ECO:0000256" key="13">
    <source>
        <dbReference type="ARBA" id="ARBA00023146"/>
    </source>
</evidence>
<dbReference type="SMART" id="SM00874">
    <property type="entry name" value="B5"/>
    <property type="match status" value="1"/>
</dbReference>
<keyword evidence="12 15" id="KW-0648">Protein biosynthesis</keyword>
<evidence type="ECO:0000256" key="11">
    <source>
        <dbReference type="ARBA" id="ARBA00022884"/>
    </source>
</evidence>
<dbReference type="CDD" id="cd02796">
    <property type="entry name" value="tRNA_bind_bactPheRS"/>
    <property type="match status" value="1"/>
</dbReference>
<dbReference type="InterPro" id="IPR005121">
    <property type="entry name" value="Fdx_antiC-bd"/>
</dbReference>
<dbReference type="InterPro" id="IPR045864">
    <property type="entry name" value="aa-tRNA-synth_II/BPL/LPL"/>
</dbReference>
<evidence type="ECO:0000256" key="10">
    <source>
        <dbReference type="ARBA" id="ARBA00022842"/>
    </source>
</evidence>
<dbReference type="PROSITE" id="PS50886">
    <property type="entry name" value="TRBD"/>
    <property type="match status" value="1"/>
</dbReference>
<comment type="caution">
    <text evidence="20">The sequence shown here is derived from an EMBL/GenBank/DDBJ whole genome shotgun (WGS) entry which is preliminary data.</text>
</comment>
<dbReference type="SUPFAM" id="SSF50249">
    <property type="entry name" value="Nucleic acid-binding proteins"/>
    <property type="match status" value="1"/>
</dbReference>
<evidence type="ECO:0000256" key="16">
    <source>
        <dbReference type="PROSITE-ProRule" id="PRU00209"/>
    </source>
</evidence>
<feature type="domain" description="TRNA-binding" evidence="17">
    <location>
        <begin position="39"/>
        <end position="148"/>
    </location>
</feature>
<evidence type="ECO:0000256" key="8">
    <source>
        <dbReference type="ARBA" id="ARBA00022741"/>
    </source>
</evidence>
<dbReference type="InterPro" id="IPR012340">
    <property type="entry name" value="NA-bd_OB-fold"/>
</dbReference>
<dbReference type="Gene3D" id="3.30.56.10">
    <property type="match status" value="2"/>
</dbReference>
<dbReference type="SUPFAM" id="SSF56037">
    <property type="entry name" value="PheT/TilS domain"/>
    <property type="match status" value="1"/>
</dbReference>
<dbReference type="InterPro" id="IPR041616">
    <property type="entry name" value="PheRS_beta_core"/>
</dbReference>
<dbReference type="GO" id="GO:0005524">
    <property type="term" value="F:ATP binding"/>
    <property type="evidence" value="ECO:0007669"/>
    <property type="project" value="UniProtKB-UniRule"/>
</dbReference>
<dbReference type="Gene3D" id="2.40.50.140">
    <property type="entry name" value="Nucleic acid-binding proteins"/>
    <property type="match status" value="1"/>
</dbReference>
<feature type="domain" description="B5" evidence="19">
    <location>
        <begin position="401"/>
        <end position="476"/>
    </location>
</feature>
<dbReference type="NCBIfam" id="NF045760">
    <property type="entry name" value="YtpR"/>
    <property type="match status" value="1"/>
</dbReference>
<dbReference type="RefSeq" id="WP_200387640.1">
    <property type="nucleotide sequence ID" value="NZ_NRSD01000007.1"/>
</dbReference>
<dbReference type="SMART" id="SM00873">
    <property type="entry name" value="B3_4"/>
    <property type="match status" value="1"/>
</dbReference>
<dbReference type="Pfam" id="PF03484">
    <property type="entry name" value="B5"/>
    <property type="match status" value="1"/>
</dbReference>
<dbReference type="PROSITE" id="PS51483">
    <property type="entry name" value="B5"/>
    <property type="match status" value="1"/>
</dbReference>
<dbReference type="Pfam" id="PF03147">
    <property type="entry name" value="FDX-ACB"/>
    <property type="match status" value="1"/>
</dbReference>
<dbReference type="InterPro" id="IPR004532">
    <property type="entry name" value="Phe-tRNA-ligase_IIc_bsu_bact"/>
</dbReference>
<comment type="similarity">
    <text evidence="2 15">Belongs to the phenylalanyl-tRNA synthetase beta subunit family. Type 1 subfamily.</text>
</comment>
<evidence type="ECO:0000313" key="21">
    <source>
        <dbReference type="Proteomes" id="UP001138802"/>
    </source>
</evidence>
<sequence>MRFSEAWLREWVSPPVDTRQLADQLSMAGLEVDAVEPAAPAFDGVRIGWVTSVEAHPDAAKLRICRVDLGEDEPLQIICGAANVAAGMKVPVATIGAVLPGDFKIKRAKLRGVASHGMICSAKELGLAESSDGILALPADAPVGEDIRAWMALDDQCLEVDLTPDRGDCLSVSGLAREVAAINGMTLMPSAIHPVVPLRETQIPVRVLAPAACPRYACRIIRNIDSSAVTPWWITERLRRSGLRPISPVVDVTNYVMLELGQPMHGFDLATLDGEIQVRQAVAGESLRLLNGETLTLRDDTLVIADRHRPVALAGIMGGAETGVGDATRDVLLESAFFSPQAISGQARSYGLHTDSSHRFERGVDPLLQERAIERATHLLFTIVGGEPGPVVMVETEADMPRRRQQLLRRARIAQILGVVMPDDRVTEILQRLGMMVSPHQEGWLVTAPSSRFDLVEEVDLIADLGRIHGYERIPVARNRSVSVTRVAAEAHFDLDRARLALVSRGFQEVITYSFISPDLQERVDPEQEVLRLANPLSAELSVMRTSLWPGLLQTARYNQARQLERVRIFESGLRFRLGAEGLTQTPGLGGLIVGPPDPEQWGLPRRAADFYDLKADVEALLVLTGAPERFSVHPDAHPALHPGQAARIECAGEPVGWLGMLHPSLAASLDLIGNAYLFELDLDAMSLGVLPKFSPISRFPSIRRDIAITVDEAVSYEAIASSIRAVETELLRDLVLFDVYTGQNIESGQKSLALGLILQARSQTLTDSVIDETVGRILDRLAVDFGATLRK</sequence>
<dbReference type="InterPro" id="IPR009061">
    <property type="entry name" value="DNA-bd_dom_put_sf"/>
</dbReference>
<dbReference type="Gene3D" id="3.50.40.10">
    <property type="entry name" value="Phenylalanyl-trna Synthetase, Chain B, domain 3"/>
    <property type="match status" value="1"/>
</dbReference>
<evidence type="ECO:0000256" key="6">
    <source>
        <dbReference type="ARBA" id="ARBA00022598"/>
    </source>
</evidence>
<dbReference type="PANTHER" id="PTHR10947:SF0">
    <property type="entry name" value="PHENYLALANINE--TRNA LIGASE BETA SUBUNIT"/>
    <property type="match status" value="1"/>
</dbReference>
<dbReference type="InterPro" id="IPR005146">
    <property type="entry name" value="B3/B4_tRNA-bd"/>
</dbReference>